<protein>
    <submittedName>
        <fullName evidence="1">TIGR02646 family protein</fullName>
    </submittedName>
</protein>
<evidence type="ECO:0000313" key="2">
    <source>
        <dbReference type="Proteomes" id="UP000183947"/>
    </source>
</evidence>
<gene>
    <name evidence="1" type="ORF">SAMN02746009_02578</name>
</gene>
<reference evidence="2" key="1">
    <citation type="submission" date="2016-11" db="EMBL/GenBank/DDBJ databases">
        <authorList>
            <person name="Varghese N."/>
            <person name="Submissions S."/>
        </authorList>
    </citation>
    <scope>NUCLEOTIDE SEQUENCE [LARGE SCALE GENOMIC DNA]</scope>
    <source>
        <strain evidence="2">DSM 18569</strain>
    </source>
</reference>
<keyword evidence="2" id="KW-1185">Reference proteome</keyword>
<organism evidence="1 2">
    <name type="scientific">Hymenobacter psychrotolerans DSM 18569</name>
    <dbReference type="NCBI Taxonomy" id="1121959"/>
    <lineage>
        <taxon>Bacteria</taxon>
        <taxon>Pseudomonadati</taxon>
        <taxon>Bacteroidota</taxon>
        <taxon>Cytophagia</taxon>
        <taxon>Cytophagales</taxon>
        <taxon>Hymenobacteraceae</taxon>
        <taxon>Hymenobacter</taxon>
    </lineage>
</organism>
<dbReference type="AlphaFoldDB" id="A0A1M6ZUX5"/>
<dbReference type="EMBL" id="FRAS01000013">
    <property type="protein sequence ID" value="SHL34123.1"/>
    <property type="molecule type" value="Genomic_DNA"/>
</dbReference>
<dbReference type="Proteomes" id="UP000183947">
    <property type="component" value="Unassembled WGS sequence"/>
</dbReference>
<sequence length="298" mass="33739">MIHLPSKKARRKVLSTATQTELARQQKVVDNEPTFAAQVAKAQTRWKSKESGQSGKHAFAEIKQQLRALTISTQACSYCEYSEGEDIEHIYPKSWFPQRTFVWDNYLLACKTCNTSFKRNGFAVFNPAGSSHVLHLTPQVAGPVGSTDAVLLNPLVENPLDWLIIDFQAGCAFAQASQLSTRDQKRADYTIELLQLNFRAELSKARRIAHRHFIGLLREYVEVKLTTTLAQLAAAVNEPHVVDLNQPFRGQRARIMASLRRAIRTHPHPAVWQELQRQQLTMPQAAKLFQDAPEALIW</sequence>
<proteinExistence type="predicted"/>
<name>A0A1M6ZUX5_9BACT</name>
<evidence type="ECO:0000313" key="1">
    <source>
        <dbReference type="EMBL" id="SHL34123.1"/>
    </source>
</evidence>
<accession>A0A1M6ZUX5</accession>
<dbReference type="Gene3D" id="1.10.30.50">
    <property type="match status" value="1"/>
</dbReference>
<dbReference type="STRING" id="1121959.SAMN02746009_02578"/>